<dbReference type="GO" id="GO:0140625">
    <property type="term" value="F:opioid growth factor receptor activity"/>
    <property type="evidence" value="ECO:0007669"/>
    <property type="project" value="InterPro"/>
</dbReference>
<dbReference type="Pfam" id="PF04664">
    <property type="entry name" value="OGFr_N"/>
    <property type="match status" value="1"/>
</dbReference>
<gene>
    <name evidence="2" type="ORF">CEP48_08110</name>
</gene>
<dbReference type="Proteomes" id="UP000955338">
    <property type="component" value="Chromosome"/>
</dbReference>
<dbReference type="EMBL" id="CP022011">
    <property type="protein sequence ID" value="QDJ15385.1"/>
    <property type="molecule type" value="Genomic_DNA"/>
</dbReference>
<reference evidence="2" key="1">
    <citation type="submission" date="2017-06" db="EMBL/GenBank/DDBJ databases">
        <title>Genome sequencing of pathogenic and non-pathogenic strains within Bisgaard taxon 40.</title>
        <authorList>
            <person name="Ladner J.T."/>
            <person name="Lovett S.P."/>
            <person name="Koroleva G."/>
            <person name="Lorch J.M."/>
        </authorList>
    </citation>
    <scope>NUCLEOTIDE SEQUENCE</scope>
    <source>
        <strain evidence="2">27576-1-I1</strain>
    </source>
</reference>
<dbReference type="InterPro" id="IPR006757">
    <property type="entry name" value="OGF_rcpt"/>
</dbReference>
<evidence type="ECO:0000259" key="1">
    <source>
        <dbReference type="Pfam" id="PF04664"/>
    </source>
</evidence>
<protein>
    <recommendedName>
        <fullName evidence="1">Opioid growth factor receptor (OGFr) conserved domain-containing protein</fullName>
    </recommendedName>
</protein>
<evidence type="ECO:0000313" key="2">
    <source>
        <dbReference type="EMBL" id="QDJ15385.1"/>
    </source>
</evidence>
<feature type="domain" description="Opioid growth factor receptor (OGFr) conserved" evidence="1">
    <location>
        <begin position="7"/>
        <end position="152"/>
    </location>
</feature>
<name>A0A8E3MH28_9PAST</name>
<sequence>MSLLIDFYLGKLPNRHNKSLYDIWALDKFWLENDHHYIQWLFPLDIKSSCNLYAPIITKAEREIFSNSDQLKKNQIRSLDLMLDFFGLSREGINISAQENLNIKDHIWLKRGGHNHLRITRIIRSLGLCSQISFAKAFQATVIKLGQEKGKVEPKTISYWENALLNLD</sequence>
<dbReference type="PANTHER" id="PTHR14015:SF2">
    <property type="entry name" value="OPIOID GROWTH FACTOR RECEPTOR (OGFR) CONSERVED DOMAIN-CONTAINING PROTEIN"/>
    <property type="match status" value="1"/>
</dbReference>
<keyword evidence="3" id="KW-1185">Reference proteome</keyword>
<dbReference type="InterPro" id="IPR039574">
    <property type="entry name" value="OGFr"/>
</dbReference>
<organism evidence="2 3">
    <name type="scientific">Mergibacter septicus</name>
    <dbReference type="NCBI Taxonomy" id="221402"/>
    <lineage>
        <taxon>Bacteria</taxon>
        <taxon>Pseudomonadati</taxon>
        <taxon>Pseudomonadota</taxon>
        <taxon>Gammaproteobacteria</taxon>
        <taxon>Pasteurellales</taxon>
        <taxon>Pasteurellaceae</taxon>
        <taxon>Mergibacter</taxon>
    </lineage>
</organism>
<dbReference type="AlphaFoldDB" id="A0A8E3MH28"/>
<proteinExistence type="predicted"/>
<evidence type="ECO:0000313" key="3">
    <source>
        <dbReference type="Proteomes" id="UP000955338"/>
    </source>
</evidence>
<dbReference type="PANTHER" id="PTHR14015">
    <property type="entry name" value="OPIOID GROWTH FACTOR RECEPTOR OGFR ZETA-TYPE OPIOID RECEPTOR"/>
    <property type="match status" value="1"/>
</dbReference>
<accession>A0A8E3MH28</accession>
<dbReference type="RefSeq" id="WP_261920108.1">
    <property type="nucleotide sequence ID" value="NZ_CP022011.1"/>
</dbReference>
<dbReference type="GO" id="GO:0016020">
    <property type="term" value="C:membrane"/>
    <property type="evidence" value="ECO:0007669"/>
    <property type="project" value="InterPro"/>
</dbReference>